<dbReference type="InterPro" id="IPR046378">
    <property type="entry name" value="DAXX_histone-bd"/>
</dbReference>
<accession>A0A8J2LRD6</accession>
<sequence length="476" mass="54704">MYSPSIYSAQRKAEGYVAGHLDVTSDEIMQLLEGVPSTVNGSDGICSAANGSQASSSGSIECIDLDDDIETPLQLPTSSTRTVVDPTEKVKEEIRNVLETFVYSLKEYMTPKEKLKVKDQLWNAFDKIDFRKNAQEIKEFVDEIAKQLKDKPKSTWRLVKQLLDFMNSRKQSRGRKQNKDATPDERAERKNYERIVQLEKQLAKMEKAIEEYGQQDVELSDESNSSYLVRTRMINEYMKCYKMICRKTGCNFYTGRPIEKRITLQDITKCAEVSKAVEKFMNSKPIHFIPDYHDIQKVVTDFNAQARPPPLCDSEIESTAKDLFNEVIRVMRTRRRKDMGIVCSVETVTEDPADNDEELRKKLEENVKLRKSEQEVIERFVKQQEESKEDAQEVEDDPESSAGESDDEDEEEDLTAERGSNSGTDEATPIDQQFTRDQVEEESDSESEDDEPPPKRQRYSLKKSPRKDKTSPNSLK</sequence>
<dbReference type="Proteomes" id="UP000708208">
    <property type="component" value="Unassembled WGS sequence"/>
</dbReference>
<feature type="compositionally biased region" description="Polar residues" evidence="2">
    <location>
        <begin position="418"/>
        <end position="436"/>
    </location>
</feature>
<evidence type="ECO:0000256" key="2">
    <source>
        <dbReference type="SAM" id="MobiDB-lite"/>
    </source>
</evidence>
<dbReference type="OrthoDB" id="7492809at2759"/>
<feature type="compositionally biased region" description="Acidic residues" evidence="2">
    <location>
        <begin position="392"/>
        <end position="414"/>
    </location>
</feature>
<evidence type="ECO:0000256" key="1">
    <source>
        <dbReference type="SAM" id="Coils"/>
    </source>
</evidence>
<evidence type="ECO:0000259" key="3">
    <source>
        <dbReference type="Pfam" id="PF20920"/>
    </source>
</evidence>
<keyword evidence="1" id="KW-0175">Coiled coil</keyword>
<evidence type="ECO:0000313" key="5">
    <source>
        <dbReference type="Proteomes" id="UP000708208"/>
    </source>
</evidence>
<reference evidence="4" key="1">
    <citation type="submission" date="2021-06" db="EMBL/GenBank/DDBJ databases">
        <authorList>
            <person name="Hodson N. C."/>
            <person name="Mongue J. A."/>
            <person name="Jaron S. K."/>
        </authorList>
    </citation>
    <scope>NUCLEOTIDE SEQUENCE</scope>
</reference>
<proteinExistence type="predicted"/>
<dbReference type="EMBL" id="CAJVCH010571124">
    <property type="protein sequence ID" value="CAG7836678.1"/>
    <property type="molecule type" value="Genomic_DNA"/>
</dbReference>
<feature type="coiled-coil region" evidence="1">
    <location>
        <begin position="195"/>
        <end position="222"/>
    </location>
</feature>
<feature type="compositionally biased region" description="Basic and acidic residues" evidence="2">
    <location>
        <begin position="177"/>
        <end position="190"/>
    </location>
</feature>
<organism evidence="4 5">
    <name type="scientific">Allacma fusca</name>
    <dbReference type="NCBI Taxonomy" id="39272"/>
    <lineage>
        <taxon>Eukaryota</taxon>
        <taxon>Metazoa</taxon>
        <taxon>Ecdysozoa</taxon>
        <taxon>Arthropoda</taxon>
        <taxon>Hexapoda</taxon>
        <taxon>Collembola</taxon>
        <taxon>Symphypleona</taxon>
        <taxon>Sminthuridae</taxon>
        <taxon>Allacma</taxon>
    </lineage>
</organism>
<keyword evidence="5" id="KW-1185">Reference proteome</keyword>
<feature type="region of interest" description="Disordered" evidence="2">
    <location>
        <begin position="383"/>
        <end position="476"/>
    </location>
</feature>
<feature type="domain" description="Daxx histone-binding" evidence="3">
    <location>
        <begin position="313"/>
        <end position="382"/>
    </location>
</feature>
<feature type="compositionally biased region" description="Basic residues" evidence="2">
    <location>
        <begin position="455"/>
        <end position="466"/>
    </location>
</feature>
<feature type="compositionally biased region" description="Acidic residues" evidence="2">
    <location>
        <begin position="439"/>
        <end position="451"/>
    </location>
</feature>
<dbReference type="AlphaFoldDB" id="A0A8J2LRD6"/>
<gene>
    <name evidence="4" type="ORF">AFUS01_LOCUS45898</name>
</gene>
<evidence type="ECO:0000313" key="4">
    <source>
        <dbReference type="EMBL" id="CAG7836678.1"/>
    </source>
</evidence>
<dbReference type="Pfam" id="PF20920">
    <property type="entry name" value="DAXX_hist_bd"/>
    <property type="match status" value="1"/>
</dbReference>
<name>A0A8J2LRD6_9HEXA</name>
<feature type="region of interest" description="Disordered" evidence="2">
    <location>
        <begin position="169"/>
        <end position="190"/>
    </location>
</feature>
<comment type="caution">
    <text evidence="4">The sequence shown here is derived from an EMBL/GenBank/DDBJ whole genome shotgun (WGS) entry which is preliminary data.</text>
</comment>
<protein>
    <recommendedName>
        <fullName evidence="3">Daxx histone-binding domain-containing protein</fullName>
    </recommendedName>
</protein>